<evidence type="ECO:0000256" key="7">
    <source>
        <dbReference type="ARBA" id="ARBA00023002"/>
    </source>
</evidence>
<evidence type="ECO:0000256" key="3">
    <source>
        <dbReference type="ARBA" id="ARBA00022573"/>
    </source>
</evidence>
<dbReference type="Pfam" id="PF00590">
    <property type="entry name" value="TP_methylase"/>
    <property type="match status" value="1"/>
</dbReference>
<protein>
    <submittedName>
        <fullName evidence="17">Uroporphyrinogen-III C-methyltransferase</fullName>
    </submittedName>
</protein>
<keyword evidence="8" id="KW-0520">NAD</keyword>
<evidence type="ECO:0000313" key="17">
    <source>
        <dbReference type="EMBL" id="PTN09261.1"/>
    </source>
</evidence>
<evidence type="ECO:0000256" key="14">
    <source>
        <dbReference type="PIRSR" id="PIRSR036426-1"/>
    </source>
</evidence>
<dbReference type="PANTHER" id="PTHR45790">
    <property type="entry name" value="SIROHEME SYNTHASE-RELATED"/>
    <property type="match status" value="1"/>
</dbReference>
<dbReference type="InterPro" id="IPR014777">
    <property type="entry name" value="4pyrrole_Mease_sub1"/>
</dbReference>
<evidence type="ECO:0000256" key="4">
    <source>
        <dbReference type="ARBA" id="ARBA00022603"/>
    </source>
</evidence>
<keyword evidence="3" id="KW-0169">Cobalamin biosynthesis</keyword>
<dbReference type="AlphaFoldDB" id="A0A2T5C3B9"/>
<evidence type="ECO:0000256" key="13">
    <source>
        <dbReference type="ARBA" id="ARBA00047561"/>
    </source>
</evidence>
<comment type="similarity">
    <text evidence="2 15">Belongs to the precorrin methyltransferase family.</text>
</comment>
<dbReference type="Gene3D" id="3.30.950.10">
    <property type="entry name" value="Methyltransferase, Cobalt-precorrin-4 Transmethylase, Domain 2"/>
    <property type="match status" value="1"/>
</dbReference>
<dbReference type="InterPro" id="IPR035996">
    <property type="entry name" value="4pyrrol_Methylase_sf"/>
</dbReference>
<evidence type="ECO:0000256" key="15">
    <source>
        <dbReference type="RuleBase" id="RU003960"/>
    </source>
</evidence>
<feature type="active site" description="Proton acceptor" evidence="14">
    <location>
        <position position="191"/>
    </location>
</feature>
<dbReference type="PANTHER" id="PTHR45790:SF3">
    <property type="entry name" value="S-ADENOSYL-L-METHIONINE-DEPENDENT UROPORPHYRINOGEN III METHYLTRANSFERASE, CHLOROPLASTIC"/>
    <property type="match status" value="1"/>
</dbReference>
<dbReference type="InterPro" id="IPR050161">
    <property type="entry name" value="Siro_Cobalamin_biosynth"/>
</dbReference>
<dbReference type="Pfam" id="PF13241">
    <property type="entry name" value="NAD_binding_7"/>
    <property type="match status" value="1"/>
</dbReference>
<dbReference type="NCBIfam" id="TIGR01469">
    <property type="entry name" value="cobA_cysG_Cterm"/>
    <property type="match status" value="1"/>
</dbReference>
<dbReference type="SUPFAM" id="SSF53790">
    <property type="entry name" value="Tetrapyrrole methylase"/>
    <property type="match status" value="1"/>
</dbReference>
<evidence type="ECO:0000256" key="2">
    <source>
        <dbReference type="ARBA" id="ARBA00005879"/>
    </source>
</evidence>
<dbReference type="InterPro" id="IPR012409">
    <property type="entry name" value="Sirohaem_synth"/>
</dbReference>
<evidence type="ECO:0000256" key="10">
    <source>
        <dbReference type="ARBA" id="ARBA00023244"/>
    </source>
</evidence>
<dbReference type="PIRSF" id="PIRSF036426">
    <property type="entry name" value="Sirohaem_synth"/>
    <property type="match status" value="1"/>
</dbReference>
<dbReference type="GO" id="GO:0043115">
    <property type="term" value="F:precorrin-2 dehydrogenase activity"/>
    <property type="evidence" value="ECO:0007669"/>
    <property type="project" value="UniProtKB-EC"/>
</dbReference>
<dbReference type="Gene3D" id="3.40.1010.10">
    <property type="entry name" value="Cobalt-precorrin-4 Transmethylase, Domain 1"/>
    <property type="match status" value="1"/>
</dbReference>
<dbReference type="UniPathway" id="UPA00262">
    <property type="reaction ID" value="UER00222"/>
</dbReference>
<feature type="active site" description="Proton donor" evidence="14">
    <location>
        <position position="211"/>
    </location>
</feature>
<feature type="domain" description="Tetrapyrrole methylase" evidence="16">
    <location>
        <begin position="160"/>
        <end position="361"/>
    </location>
</feature>
<dbReference type="GO" id="GO:0032259">
    <property type="term" value="P:methylation"/>
    <property type="evidence" value="ECO:0007669"/>
    <property type="project" value="UniProtKB-KW"/>
</dbReference>
<dbReference type="PROSITE" id="PS00840">
    <property type="entry name" value="SUMT_2"/>
    <property type="match status" value="1"/>
</dbReference>
<dbReference type="NCBIfam" id="TIGR01470">
    <property type="entry name" value="cysG_Nterm"/>
    <property type="match status" value="1"/>
</dbReference>
<dbReference type="GO" id="GO:0009236">
    <property type="term" value="P:cobalamin biosynthetic process"/>
    <property type="evidence" value="ECO:0007669"/>
    <property type="project" value="UniProtKB-KW"/>
</dbReference>
<dbReference type="RefSeq" id="WP_107821670.1">
    <property type="nucleotide sequence ID" value="NZ_OY782574.1"/>
</dbReference>
<dbReference type="InterPro" id="IPR006367">
    <property type="entry name" value="Sirohaem_synthase_N"/>
</dbReference>
<dbReference type="InterPro" id="IPR036291">
    <property type="entry name" value="NAD(P)-bd_dom_sf"/>
</dbReference>
<comment type="pathway">
    <text evidence="12">Porphyrin-containing compound metabolism; siroheme biosynthesis; precorrin-2 from uroporphyrinogen III: step 1/1.</text>
</comment>
<dbReference type="OrthoDB" id="9815856at2"/>
<sequence>MSFLPISLNLAGKQIGLIGGGQVAAQKLKSLVRYSSNIRVIAPEIQAEIEAIPAVQCLHEAYQPQHIEGLFLVFACTDSPEVNAQIQADCESRGILCNRTDDAEVSDFHSSALVETDDFVVAMNSKRKEVKKTVLMAQEIEHFVREREQLLQQKEQLAGKVFLVGFGPGNPNLLSRRGEQLLFQADIIFYDDLLDHEFLARYRGEKHYVGKRRGNHSKEQDEINEVLYQAASARKMVVRLKGGDPLIFGRGSEERFYLEEKGISVEIVPGISSAIAAASLGNIPLTHRGIASSVSFGTAHGKSSYKIPNSDTAVYYMGASNMHEIATNYLEQGYPNDYPVGLVYKASFPDQEVTRTTIGQLSRGEVAAKSPVIGIFGHTVNYRELLKAQE</sequence>
<dbReference type="EMBL" id="QAAD01000005">
    <property type="protein sequence ID" value="PTN09261.1"/>
    <property type="molecule type" value="Genomic_DNA"/>
</dbReference>
<keyword evidence="10" id="KW-0627">Porphyrin biosynthesis</keyword>
<reference evidence="17 18" key="1">
    <citation type="submission" date="2018-04" db="EMBL/GenBank/DDBJ databases">
        <title>Genomic Encyclopedia of Archaeal and Bacterial Type Strains, Phase II (KMG-II): from individual species to whole genera.</title>
        <authorList>
            <person name="Goeker M."/>
        </authorList>
    </citation>
    <scope>NUCLEOTIDE SEQUENCE [LARGE SCALE GENOMIC DNA]</scope>
    <source>
        <strain evidence="17 18">DSM 28823</strain>
    </source>
</reference>
<accession>A0A2T5C3B9</accession>
<keyword evidence="7" id="KW-0560">Oxidoreductase</keyword>
<evidence type="ECO:0000256" key="1">
    <source>
        <dbReference type="ARBA" id="ARBA00005010"/>
    </source>
</evidence>
<gene>
    <name evidence="17" type="ORF">C8N47_105101</name>
</gene>
<dbReference type="CDD" id="cd11642">
    <property type="entry name" value="SUMT"/>
    <property type="match status" value="1"/>
</dbReference>
<dbReference type="GO" id="GO:0051266">
    <property type="term" value="F:sirohydrochlorin ferrochelatase activity"/>
    <property type="evidence" value="ECO:0007669"/>
    <property type="project" value="InterPro"/>
</dbReference>
<dbReference type="InterPro" id="IPR000878">
    <property type="entry name" value="4pyrrol_Mease"/>
</dbReference>
<keyword evidence="11" id="KW-0511">Multifunctional enzyme</keyword>
<keyword evidence="5 15" id="KW-0808">Transferase</keyword>
<dbReference type="InterPro" id="IPR014776">
    <property type="entry name" value="4pyrrole_Mease_sub2"/>
</dbReference>
<keyword evidence="18" id="KW-1185">Reference proteome</keyword>
<keyword evidence="9" id="KW-0456">Lyase</keyword>
<name>A0A2T5C3B9_9BACT</name>
<dbReference type="InterPro" id="IPR003043">
    <property type="entry name" value="Uropor_MeTrfase_CS"/>
</dbReference>
<keyword evidence="6" id="KW-0949">S-adenosyl-L-methionine</keyword>
<comment type="caution">
    <text evidence="17">The sequence shown here is derived from an EMBL/GenBank/DDBJ whole genome shotgun (WGS) entry which is preliminary data.</text>
</comment>
<dbReference type="GO" id="GO:0019354">
    <property type="term" value="P:siroheme biosynthetic process"/>
    <property type="evidence" value="ECO:0007669"/>
    <property type="project" value="UniProtKB-UniPathway"/>
</dbReference>
<dbReference type="Gene3D" id="3.40.50.720">
    <property type="entry name" value="NAD(P)-binding Rossmann-like Domain"/>
    <property type="match status" value="1"/>
</dbReference>
<dbReference type="SUPFAM" id="SSF51735">
    <property type="entry name" value="NAD(P)-binding Rossmann-fold domains"/>
    <property type="match status" value="1"/>
</dbReference>
<comment type="pathway">
    <text evidence="1">Porphyrin-containing compound metabolism; siroheme biosynthesis; sirohydrochlorin from precorrin-2: step 1/1.</text>
</comment>
<evidence type="ECO:0000256" key="9">
    <source>
        <dbReference type="ARBA" id="ARBA00023239"/>
    </source>
</evidence>
<dbReference type="InterPro" id="IPR006366">
    <property type="entry name" value="CobA/CysG_C"/>
</dbReference>
<dbReference type="GO" id="GO:0051287">
    <property type="term" value="F:NAD binding"/>
    <property type="evidence" value="ECO:0007669"/>
    <property type="project" value="InterPro"/>
</dbReference>
<comment type="catalytic activity">
    <reaction evidence="13">
        <text>precorrin-2 + NAD(+) = sirohydrochlorin + NADH + 2 H(+)</text>
        <dbReference type="Rhea" id="RHEA:15613"/>
        <dbReference type="ChEBI" id="CHEBI:15378"/>
        <dbReference type="ChEBI" id="CHEBI:57540"/>
        <dbReference type="ChEBI" id="CHEBI:57945"/>
        <dbReference type="ChEBI" id="CHEBI:58351"/>
        <dbReference type="ChEBI" id="CHEBI:58827"/>
        <dbReference type="EC" id="1.3.1.76"/>
    </reaction>
</comment>
<keyword evidence="4 15" id="KW-0489">Methyltransferase</keyword>
<organism evidence="17 18">
    <name type="scientific">Mangrovibacterium marinum</name>
    <dbReference type="NCBI Taxonomy" id="1639118"/>
    <lineage>
        <taxon>Bacteria</taxon>
        <taxon>Pseudomonadati</taxon>
        <taxon>Bacteroidota</taxon>
        <taxon>Bacteroidia</taxon>
        <taxon>Marinilabiliales</taxon>
        <taxon>Prolixibacteraceae</taxon>
        <taxon>Mangrovibacterium</taxon>
    </lineage>
</organism>
<dbReference type="FunFam" id="3.40.1010.10:FF:000001">
    <property type="entry name" value="Siroheme synthase"/>
    <property type="match status" value="1"/>
</dbReference>
<evidence type="ECO:0000256" key="5">
    <source>
        <dbReference type="ARBA" id="ARBA00022679"/>
    </source>
</evidence>
<proteinExistence type="inferred from homology"/>
<evidence type="ECO:0000259" key="16">
    <source>
        <dbReference type="Pfam" id="PF00590"/>
    </source>
</evidence>
<dbReference type="Proteomes" id="UP000243525">
    <property type="component" value="Unassembled WGS sequence"/>
</dbReference>
<evidence type="ECO:0000256" key="6">
    <source>
        <dbReference type="ARBA" id="ARBA00022691"/>
    </source>
</evidence>
<evidence type="ECO:0000256" key="11">
    <source>
        <dbReference type="ARBA" id="ARBA00023268"/>
    </source>
</evidence>
<dbReference type="NCBIfam" id="NF004790">
    <property type="entry name" value="PRK06136.1"/>
    <property type="match status" value="1"/>
</dbReference>
<evidence type="ECO:0000313" key="18">
    <source>
        <dbReference type="Proteomes" id="UP000243525"/>
    </source>
</evidence>
<evidence type="ECO:0000256" key="8">
    <source>
        <dbReference type="ARBA" id="ARBA00023027"/>
    </source>
</evidence>
<evidence type="ECO:0000256" key="12">
    <source>
        <dbReference type="ARBA" id="ARBA00025705"/>
    </source>
</evidence>
<dbReference type="GO" id="GO:0004851">
    <property type="term" value="F:uroporphyrin-III C-methyltransferase activity"/>
    <property type="evidence" value="ECO:0007669"/>
    <property type="project" value="InterPro"/>
</dbReference>